<gene>
    <name evidence="1" type="ORF">DDV21_009450</name>
</gene>
<sequence length="64" mass="7214">MAEKKYVNEKNLQTAMTEYNKGLEAGRVVETQYGDTVGFVSKINDNETGAGEQTQCFKTKQFML</sequence>
<evidence type="ECO:0000313" key="1">
    <source>
        <dbReference type="EMBL" id="AXQ79285.1"/>
    </source>
</evidence>
<dbReference type="KEGG" id="schj:DDV21_009450"/>
<dbReference type="RefSeq" id="WP_117287794.1">
    <property type="nucleotide sequence ID" value="NZ_CP031733.1"/>
</dbReference>
<name>A0A346NE40_9STRE</name>
<evidence type="ECO:0000313" key="2">
    <source>
        <dbReference type="Proteomes" id="UP000246115"/>
    </source>
</evidence>
<dbReference type="EMBL" id="CP031733">
    <property type="protein sequence ID" value="AXQ79285.1"/>
    <property type="molecule type" value="Genomic_DNA"/>
</dbReference>
<protein>
    <submittedName>
        <fullName evidence="1">Uncharacterized protein</fullName>
    </submittedName>
</protein>
<reference evidence="2" key="1">
    <citation type="submission" date="2018-08" db="EMBL/GenBank/DDBJ databases">
        <title>Streptococcus chenjunshii sp. nov., isolated from stools sample of the Tibetan antelope in the Qinghai-Tibet plateau, China.</title>
        <authorList>
            <person name="Tian Z."/>
        </authorList>
    </citation>
    <scope>NUCLEOTIDE SEQUENCE [LARGE SCALE GENOMIC DNA]</scope>
    <source>
        <strain evidence="2">Z15</strain>
    </source>
</reference>
<proteinExistence type="predicted"/>
<dbReference type="Proteomes" id="UP000246115">
    <property type="component" value="Chromosome"/>
</dbReference>
<accession>A0A346NE40</accession>
<organism evidence="1 2">
    <name type="scientific">Streptococcus chenjunshii</name>
    <dbReference type="NCBI Taxonomy" id="2173853"/>
    <lineage>
        <taxon>Bacteria</taxon>
        <taxon>Bacillati</taxon>
        <taxon>Bacillota</taxon>
        <taxon>Bacilli</taxon>
        <taxon>Lactobacillales</taxon>
        <taxon>Streptococcaceae</taxon>
        <taxon>Streptococcus</taxon>
    </lineage>
</organism>
<dbReference type="AlphaFoldDB" id="A0A346NE40"/>